<accession>A0A8D8Z4H1</accession>
<sequence>MRNRGSDKKGKEGGGGRGYLEKKENMIVGDNSMINNIQDCVVSHLESLTQELTRYFPEYSTDETDPIRRMIRNPFIVDVMTVPDDIQEELIELQNDTSCKDNFTGGNLEVFWCKKAYVILKFAIWQSDFLHSFQRLTYANRGFQMF</sequence>
<organism evidence="1">
    <name type="scientific">Cacopsylla melanoneura</name>
    <dbReference type="NCBI Taxonomy" id="428564"/>
    <lineage>
        <taxon>Eukaryota</taxon>
        <taxon>Metazoa</taxon>
        <taxon>Ecdysozoa</taxon>
        <taxon>Arthropoda</taxon>
        <taxon>Hexapoda</taxon>
        <taxon>Insecta</taxon>
        <taxon>Pterygota</taxon>
        <taxon>Neoptera</taxon>
        <taxon>Paraneoptera</taxon>
        <taxon>Hemiptera</taxon>
        <taxon>Sternorrhyncha</taxon>
        <taxon>Psylloidea</taxon>
        <taxon>Psyllidae</taxon>
        <taxon>Psyllinae</taxon>
        <taxon>Cacopsylla</taxon>
    </lineage>
</organism>
<proteinExistence type="predicted"/>
<dbReference type="AlphaFoldDB" id="A0A8D8Z4H1"/>
<dbReference type="PANTHER" id="PTHR45913:SF19">
    <property type="entry name" value="LOW QUALITY PROTEIN: ZINC FINGER BED DOMAIN-CONTAINING PROTEIN 5-LIKE"/>
    <property type="match status" value="1"/>
</dbReference>
<name>A0A8D8Z4H1_9HEMI</name>
<dbReference type="EMBL" id="HBUF01414052">
    <property type="protein sequence ID" value="CAG6739567.1"/>
    <property type="molecule type" value="Transcribed_RNA"/>
</dbReference>
<protein>
    <submittedName>
        <fullName evidence="1">Uncharacterized protein</fullName>
    </submittedName>
</protein>
<evidence type="ECO:0000313" key="1">
    <source>
        <dbReference type="EMBL" id="CAG6739567.1"/>
    </source>
</evidence>
<dbReference type="PANTHER" id="PTHR45913">
    <property type="entry name" value="EPM2A-INTERACTING PROTEIN 1"/>
    <property type="match status" value="1"/>
</dbReference>
<reference evidence="1" key="1">
    <citation type="submission" date="2021-05" db="EMBL/GenBank/DDBJ databases">
        <authorList>
            <person name="Alioto T."/>
            <person name="Alioto T."/>
            <person name="Gomez Garrido J."/>
        </authorList>
    </citation>
    <scope>NUCLEOTIDE SEQUENCE</scope>
</reference>